<dbReference type="EMBL" id="BAAAVM010000038">
    <property type="protein sequence ID" value="GAA3143210.1"/>
    <property type="molecule type" value="Genomic_DNA"/>
</dbReference>
<feature type="domain" description="DUF6299" evidence="2">
    <location>
        <begin position="28"/>
        <end position="140"/>
    </location>
</feature>
<name>A0ABP6ND46_9ACTN</name>
<evidence type="ECO:0000313" key="3">
    <source>
        <dbReference type="EMBL" id="GAA3143210.1"/>
    </source>
</evidence>
<evidence type="ECO:0000256" key="1">
    <source>
        <dbReference type="SAM" id="SignalP"/>
    </source>
</evidence>
<accession>A0ABP6ND46</accession>
<feature type="chain" id="PRO_5046101022" evidence="1">
    <location>
        <begin position="27"/>
        <end position="141"/>
    </location>
</feature>
<organism evidence="3 4">
    <name type="scientific">Streptomyces rameus</name>
    <dbReference type="NCBI Taxonomy" id="68261"/>
    <lineage>
        <taxon>Bacteria</taxon>
        <taxon>Bacillati</taxon>
        <taxon>Actinomycetota</taxon>
        <taxon>Actinomycetes</taxon>
        <taxon>Kitasatosporales</taxon>
        <taxon>Streptomycetaceae</taxon>
        <taxon>Streptomyces</taxon>
    </lineage>
</organism>
<evidence type="ECO:0000259" key="2">
    <source>
        <dbReference type="Pfam" id="PF19816"/>
    </source>
</evidence>
<gene>
    <name evidence="3" type="ORF">GCM10010521_32510</name>
</gene>
<comment type="caution">
    <text evidence="3">The sequence shown here is derived from an EMBL/GenBank/DDBJ whole genome shotgun (WGS) entry which is preliminary data.</text>
</comment>
<keyword evidence="4" id="KW-1185">Reference proteome</keyword>
<evidence type="ECO:0000313" key="4">
    <source>
        <dbReference type="Proteomes" id="UP001500893"/>
    </source>
</evidence>
<dbReference type="Pfam" id="PF19816">
    <property type="entry name" value="DUF6299"/>
    <property type="match status" value="1"/>
</dbReference>
<dbReference type="RefSeq" id="WP_345051981.1">
    <property type="nucleotide sequence ID" value="NZ_BAAAVM010000038.1"/>
</dbReference>
<dbReference type="Proteomes" id="UP001500893">
    <property type="component" value="Unassembled WGS sequence"/>
</dbReference>
<sequence length="141" mass="14148">MPVRPVVAAALGAAALLCAAVGPACADPSEVITVDPVGRIAPDGTVTLSGSYRCTGGTGPVFVSSSLSQGDSRLRQGVGGGVAQCDGAEHRWQNSGKVSAQAPRSGAARVEATLTELRPSGILLLPAFHAVTDQDVTLAQE</sequence>
<proteinExistence type="predicted"/>
<keyword evidence="1" id="KW-0732">Signal</keyword>
<protein>
    <submittedName>
        <fullName evidence="3">DUF6299 family protein</fullName>
    </submittedName>
</protein>
<dbReference type="InterPro" id="IPR046266">
    <property type="entry name" value="DUF6299"/>
</dbReference>
<feature type="signal peptide" evidence="1">
    <location>
        <begin position="1"/>
        <end position="26"/>
    </location>
</feature>
<reference evidence="4" key="1">
    <citation type="journal article" date="2019" name="Int. J. Syst. Evol. Microbiol.">
        <title>The Global Catalogue of Microorganisms (GCM) 10K type strain sequencing project: providing services to taxonomists for standard genome sequencing and annotation.</title>
        <authorList>
            <consortium name="The Broad Institute Genomics Platform"/>
            <consortium name="The Broad Institute Genome Sequencing Center for Infectious Disease"/>
            <person name="Wu L."/>
            <person name="Ma J."/>
        </authorList>
    </citation>
    <scope>NUCLEOTIDE SEQUENCE [LARGE SCALE GENOMIC DNA]</scope>
    <source>
        <strain evidence="4">JCM 11574</strain>
    </source>
</reference>